<dbReference type="Gene3D" id="2.60.120.200">
    <property type="match status" value="1"/>
</dbReference>
<feature type="chain" id="PRO_5018292728" description="non-specific serine/threonine protein kinase" evidence="21">
    <location>
        <begin position="22"/>
        <end position="645"/>
    </location>
</feature>
<dbReference type="SUPFAM" id="SSF49899">
    <property type="entry name" value="Concanavalin A-like lectins/glucanases"/>
    <property type="match status" value="2"/>
</dbReference>
<dbReference type="InterPro" id="IPR017441">
    <property type="entry name" value="Protein_kinase_ATP_BS"/>
</dbReference>
<gene>
    <name evidence="23" type="ORF">POPTR_016G101000</name>
</gene>
<proteinExistence type="inferred from homology"/>
<keyword evidence="6" id="KW-0723">Serine/threonine-protein kinase</keyword>
<evidence type="ECO:0000256" key="12">
    <source>
        <dbReference type="ARBA" id="ARBA00022777"/>
    </source>
</evidence>
<feature type="transmembrane region" description="Helical" evidence="20">
    <location>
        <begin position="241"/>
        <end position="267"/>
    </location>
</feature>
<dbReference type="Pfam" id="PF00139">
    <property type="entry name" value="Lectin_legB"/>
    <property type="match status" value="1"/>
</dbReference>
<dbReference type="SUPFAM" id="SSF56112">
    <property type="entry name" value="Protein kinase-like (PK-like)"/>
    <property type="match status" value="1"/>
</dbReference>
<dbReference type="Gene3D" id="1.10.510.10">
    <property type="entry name" value="Transferase(Phosphotransferase) domain 1"/>
    <property type="match status" value="1"/>
</dbReference>
<evidence type="ECO:0000256" key="14">
    <source>
        <dbReference type="ARBA" id="ARBA00022989"/>
    </source>
</evidence>
<dbReference type="Proteomes" id="UP000006729">
    <property type="component" value="Chromosome 16"/>
</dbReference>
<evidence type="ECO:0000256" key="9">
    <source>
        <dbReference type="ARBA" id="ARBA00022729"/>
    </source>
</evidence>
<dbReference type="eggNOG" id="ENOG502QPSF">
    <property type="taxonomic scope" value="Eukaryota"/>
</dbReference>
<evidence type="ECO:0000256" key="10">
    <source>
        <dbReference type="ARBA" id="ARBA00022734"/>
    </source>
</evidence>
<keyword evidence="15 20" id="KW-0472">Membrane</keyword>
<dbReference type="SMART" id="SM00220">
    <property type="entry name" value="S_TKc"/>
    <property type="match status" value="1"/>
</dbReference>
<dbReference type="Pfam" id="PF00069">
    <property type="entry name" value="Pkinase"/>
    <property type="match status" value="1"/>
</dbReference>
<comment type="similarity">
    <text evidence="4">In the C-terminal section; belongs to the protein kinase superfamily. Ser/Thr protein kinase family.</text>
</comment>
<protein>
    <recommendedName>
        <fullName evidence="5">non-specific serine/threonine protein kinase</fullName>
        <ecNumber evidence="5">2.7.11.1</ecNumber>
    </recommendedName>
</protein>
<evidence type="ECO:0000256" key="11">
    <source>
        <dbReference type="ARBA" id="ARBA00022741"/>
    </source>
</evidence>
<evidence type="ECO:0000256" key="8">
    <source>
        <dbReference type="ARBA" id="ARBA00022692"/>
    </source>
</evidence>
<dbReference type="Gene3D" id="3.30.200.20">
    <property type="entry name" value="Phosphorylase Kinase, domain 1"/>
    <property type="match status" value="1"/>
</dbReference>
<dbReference type="GO" id="GO:0004675">
    <property type="term" value="F:transmembrane receptor protein serine/threonine kinase activity"/>
    <property type="evidence" value="ECO:0000318"/>
    <property type="project" value="GO_Central"/>
</dbReference>
<evidence type="ECO:0000313" key="24">
    <source>
        <dbReference type="Proteomes" id="UP000006729"/>
    </source>
</evidence>
<evidence type="ECO:0000256" key="4">
    <source>
        <dbReference type="ARBA" id="ARBA00010217"/>
    </source>
</evidence>
<evidence type="ECO:0000256" key="15">
    <source>
        <dbReference type="ARBA" id="ARBA00023136"/>
    </source>
</evidence>
<comment type="similarity">
    <text evidence="2">Belongs to the leguminous lectin family.</text>
</comment>
<dbReference type="PROSITE" id="PS50011">
    <property type="entry name" value="PROTEIN_KINASE_DOM"/>
    <property type="match status" value="1"/>
</dbReference>
<keyword evidence="16" id="KW-0675">Receptor</keyword>
<sequence length="645" mass="71059">MGYLVESFSALIFLSIIPVSSQLNEFLYSGFKDAATNITLSGVSEIQKNVPEYPKLGGHGLAFTIATTKDLKALPSQYLGLLNSSVVNLTNHLFAVEFDTVQDFEFGDINDNHIGIDLGSLKSNASASAAYYTGDSDSSKQDLNLKGGKPIQVWIDYDSVQNVVNVTISPTSKKPKIPILSSHVDLSSLFEEYMYVGLSASTGLLASSHYMLGWSFKLNGQAPALDLSSLPSLPGGHKKQYTGLVIGVSAAVVVFVIVSISTAIYLIRKIKNADIVEDWELEMGPHRYCYQELKKATNNFSDKVLLGKGGFGQVYKGILPDSKIEVAVKRISKESTQGLREFVSEIASIGRLRHRNLVQLLGWYRRRDDFLLVYDYMANGSLDKFLFEEPKMILNWEQRFKIIKDVASGLLYLHEGYEQVVIHRDVKASNVLLDEELNGRLSDFGLARLYEHGANPNTTRVVGTLGYLAPELPRTGKATESSDVYAFGALLLEVVCGRRPIEPKALPEELVLVDLVWEKFREGRALDVIDPKLNGEYNESEVMMVIKLGLMCSHNAPIARPSMRQVVRYLDEEVGIPQNLRDPNGAYEGVKGMSEVFDDFAHSFASSSFDKMSTCSFMENGGGGASFASLSTSPLSLLRGRGETG</sequence>
<dbReference type="InterPro" id="IPR011009">
    <property type="entry name" value="Kinase-like_dom_sf"/>
</dbReference>
<evidence type="ECO:0000313" key="23">
    <source>
        <dbReference type="EMBL" id="PNS98873.2"/>
    </source>
</evidence>
<dbReference type="GO" id="GO:0005886">
    <property type="term" value="C:plasma membrane"/>
    <property type="evidence" value="ECO:0000318"/>
    <property type="project" value="GO_Central"/>
</dbReference>
<dbReference type="FunFam" id="1.10.510.10:FF:000108">
    <property type="entry name" value="L-type lectin-domain containing receptor kinase S.4"/>
    <property type="match status" value="1"/>
</dbReference>
<keyword evidence="13 19" id="KW-0067">ATP-binding</keyword>
<dbReference type="CDD" id="cd14066">
    <property type="entry name" value="STKc_IRAK"/>
    <property type="match status" value="1"/>
</dbReference>
<evidence type="ECO:0000256" key="7">
    <source>
        <dbReference type="ARBA" id="ARBA00022679"/>
    </source>
</evidence>
<dbReference type="InterPro" id="IPR000719">
    <property type="entry name" value="Prot_kinase_dom"/>
</dbReference>
<dbReference type="InterPro" id="IPR001220">
    <property type="entry name" value="Legume_lectin_dom"/>
</dbReference>
<evidence type="ECO:0000256" key="16">
    <source>
        <dbReference type="ARBA" id="ARBA00023170"/>
    </source>
</evidence>
<dbReference type="GO" id="GO:0005524">
    <property type="term" value="F:ATP binding"/>
    <property type="evidence" value="ECO:0007669"/>
    <property type="project" value="UniProtKB-UniRule"/>
</dbReference>
<dbReference type="GO" id="GO:0042742">
    <property type="term" value="P:defense response to bacterium"/>
    <property type="evidence" value="ECO:0000318"/>
    <property type="project" value="GO_Central"/>
</dbReference>
<evidence type="ECO:0000256" key="17">
    <source>
        <dbReference type="ARBA" id="ARBA00047899"/>
    </source>
</evidence>
<keyword evidence="24" id="KW-1185">Reference proteome</keyword>
<dbReference type="PROSITE" id="PS00107">
    <property type="entry name" value="PROTEIN_KINASE_ATP"/>
    <property type="match status" value="1"/>
</dbReference>
<keyword evidence="11 19" id="KW-0547">Nucleotide-binding</keyword>
<evidence type="ECO:0000256" key="6">
    <source>
        <dbReference type="ARBA" id="ARBA00022527"/>
    </source>
</evidence>
<dbReference type="PANTHER" id="PTHR27007">
    <property type="match status" value="1"/>
</dbReference>
<keyword evidence="10" id="KW-0430">Lectin</keyword>
<keyword evidence="7" id="KW-0808">Transferase</keyword>
<evidence type="ECO:0000256" key="1">
    <source>
        <dbReference type="ARBA" id="ARBA00004479"/>
    </source>
</evidence>
<evidence type="ECO:0000256" key="13">
    <source>
        <dbReference type="ARBA" id="ARBA00022840"/>
    </source>
</evidence>
<keyword evidence="14 20" id="KW-1133">Transmembrane helix</keyword>
<feature type="binding site" evidence="19">
    <location>
        <position position="329"/>
    </location>
    <ligand>
        <name>ATP</name>
        <dbReference type="ChEBI" id="CHEBI:30616"/>
    </ligand>
</feature>
<comment type="subcellular location">
    <subcellularLocation>
        <location evidence="1">Membrane</location>
        <topology evidence="1">Single-pass type I membrane protein</topology>
    </subcellularLocation>
</comment>
<evidence type="ECO:0000256" key="21">
    <source>
        <dbReference type="SAM" id="SignalP"/>
    </source>
</evidence>
<dbReference type="PROSITE" id="PS00108">
    <property type="entry name" value="PROTEIN_KINASE_ST"/>
    <property type="match status" value="1"/>
</dbReference>
<dbReference type="GO" id="GO:0030246">
    <property type="term" value="F:carbohydrate binding"/>
    <property type="evidence" value="ECO:0007669"/>
    <property type="project" value="UniProtKB-KW"/>
</dbReference>
<reference evidence="23 24" key="1">
    <citation type="journal article" date="2006" name="Science">
        <title>The genome of black cottonwood, Populus trichocarpa (Torr. &amp; Gray).</title>
        <authorList>
            <person name="Tuskan G.A."/>
            <person name="Difazio S."/>
            <person name="Jansson S."/>
            <person name="Bohlmann J."/>
            <person name="Grigoriev I."/>
            <person name="Hellsten U."/>
            <person name="Putnam N."/>
            <person name="Ralph S."/>
            <person name="Rombauts S."/>
            <person name="Salamov A."/>
            <person name="Schein J."/>
            <person name="Sterck L."/>
            <person name="Aerts A."/>
            <person name="Bhalerao R.R."/>
            <person name="Bhalerao R.P."/>
            <person name="Blaudez D."/>
            <person name="Boerjan W."/>
            <person name="Brun A."/>
            <person name="Brunner A."/>
            <person name="Busov V."/>
            <person name="Campbell M."/>
            <person name="Carlson J."/>
            <person name="Chalot M."/>
            <person name="Chapman J."/>
            <person name="Chen G.L."/>
            <person name="Cooper D."/>
            <person name="Coutinho P.M."/>
            <person name="Couturier J."/>
            <person name="Covert S."/>
            <person name="Cronk Q."/>
            <person name="Cunningham R."/>
            <person name="Davis J."/>
            <person name="Degroeve S."/>
            <person name="Dejardin A."/>
            <person name="Depamphilis C."/>
            <person name="Detter J."/>
            <person name="Dirks B."/>
            <person name="Dubchak I."/>
            <person name="Duplessis S."/>
            <person name="Ehlting J."/>
            <person name="Ellis B."/>
            <person name="Gendler K."/>
            <person name="Goodstein D."/>
            <person name="Gribskov M."/>
            <person name="Grimwood J."/>
            <person name="Groover A."/>
            <person name="Gunter L."/>
            <person name="Hamberger B."/>
            <person name="Heinze B."/>
            <person name="Helariutta Y."/>
            <person name="Henrissat B."/>
            <person name="Holligan D."/>
            <person name="Holt R."/>
            <person name="Huang W."/>
            <person name="Islam-Faridi N."/>
            <person name="Jones S."/>
            <person name="Jones-Rhoades M."/>
            <person name="Jorgensen R."/>
            <person name="Joshi C."/>
            <person name="Kangasjarvi J."/>
            <person name="Karlsson J."/>
            <person name="Kelleher C."/>
            <person name="Kirkpatrick R."/>
            <person name="Kirst M."/>
            <person name="Kohler A."/>
            <person name="Kalluri U."/>
            <person name="Larimer F."/>
            <person name="Leebens-Mack J."/>
            <person name="Leple J.C."/>
            <person name="Locascio P."/>
            <person name="Lou Y."/>
            <person name="Lucas S."/>
            <person name="Martin F."/>
            <person name="Montanini B."/>
            <person name="Napoli C."/>
            <person name="Nelson D.R."/>
            <person name="Nelson C."/>
            <person name="Nieminen K."/>
            <person name="Nilsson O."/>
            <person name="Pereda V."/>
            <person name="Peter G."/>
            <person name="Philippe R."/>
            <person name="Pilate G."/>
            <person name="Poliakov A."/>
            <person name="Razumovskaya J."/>
            <person name="Richardson P."/>
            <person name="Rinaldi C."/>
            <person name="Ritland K."/>
            <person name="Rouze P."/>
            <person name="Ryaboy D."/>
            <person name="Schmutz J."/>
            <person name="Schrader J."/>
            <person name="Segerman B."/>
            <person name="Shin H."/>
            <person name="Siddiqui A."/>
            <person name="Sterky F."/>
            <person name="Terry A."/>
            <person name="Tsai C.J."/>
            <person name="Uberbacher E."/>
            <person name="Unneberg P."/>
            <person name="Vahala J."/>
            <person name="Wall K."/>
            <person name="Wessler S."/>
            <person name="Yang G."/>
            <person name="Yin T."/>
            <person name="Douglas C."/>
            <person name="Marra M."/>
            <person name="Sandberg G."/>
            <person name="Van de Peer Y."/>
            <person name="Rokhsar D."/>
        </authorList>
    </citation>
    <scope>NUCLEOTIDE SEQUENCE [LARGE SCALE GENOMIC DNA]</scope>
    <source>
        <strain evidence="24">cv. Nisqually</strain>
    </source>
</reference>
<keyword evidence="8 20" id="KW-0812">Transmembrane</keyword>
<dbReference type="InterPro" id="IPR008271">
    <property type="entry name" value="Ser/Thr_kinase_AS"/>
</dbReference>
<evidence type="ECO:0000256" key="19">
    <source>
        <dbReference type="PROSITE-ProRule" id="PRU10141"/>
    </source>
</evidence>
<comment type="similarity">
    <text evidence="3">In the N-terminal section; belongs to the leguminous lectin family.</text>
</comment>
<organism evidence="23 24">
    <name type="scientific">Populus trichocarpa</name>
    <name type="common">Western balsam poplar</name>
    <name type="synonym">Populus balsamifera subsp. trichocarpa</name>
    <dbReference type="NCBI Taxonomy" id="3694"/>
    <lineage>
        <taxon>Eukaryota</taxon>
        <taxon>Viridiplantae</taxon>
        <taxon>Streptophyta</taxon>
        <taxon>Embryophyta</taxon>
        <taxon>Tracheophyta</taxon>
        <taxon>Spermatophyta</taxon>
        <taxon>Magnoliopsida</taxon>
        <taxon>eudicotyledons</taxon>
        <taxon>Gunneridae</taxon>
        <taxon>Pentapetalae</taxon>
        <taxon>rosids</taxon>
        <taxon>fabids</taxon>
        <taxon>Malpighiales</taxon>
        <taxon>Salicaceae</taxon>
        <taxon>Saliceae</taxon>
        <taxon>Populus</taxon>
    </lineage>
</organism>
<evidence type="ECO:0000259" key="22">
    <source>
        <dbReference type="PROSITE" id="PS50011"/>
    </source>
</evidence>
<evidence type="ECO:0000256" key="3">
    <source>
        <dbReference type="ARBA" id="ARBA00008536"/>
    </source>
</evidence>
<name>B9IFW8_POPTR</name>
<dbReference type="InterPro" id="IPR013320">
    <property type="entry name" value="ConA-like_dom_sf"/>
</dbReference>
<feature type="signal peptide" evidence="21">
    <location>
        <begin position="1"/>
        <end position="21"/>
    </location>
</feature>
<dbReference type="InterPro" id="IPR050528">
    <property type="entry name" value="L-type_Lectin-RKs"/>
</dbReference>
<dbReference type="HOGENOM" id="CLU_000288_62_3_1"/>
<dbReference type="AlphaFoldDB" id="B9IFW8"/>
<evidence type="ECO:0000256" key="5">
    <source>
        <dbReference type="ARBA" id="ARBA00012513"/>
    </source>
</evidence>
<dbReference type="EC" id="2.7.11.1" evidence="5"/>
<evidence type="ECO:0000256" key="18">
    <source>
        <dbReference type="ARBA" id="ARBA00048679"/>
    </source>
</evidence>
<comment type="catalytic activity">
    <reaction evidence="17">
        <text>L-threonyl-[protein] + ATP = O-phospho-L-threonyl-[protein] + ADP + H(+)</text>
        <dbReference type="Rhea" id="RHEA:46608"/>
        <dbReference type="Rhea" id="RHEA-COMP:11060"/>
        <dbReference type="Rhea" id="RHEA-COMP:11605"/>
        <dbReference type="ChEBI" id="CHEBI:15378"/>
        <dbReference type="ChEBI" id="CHEBI:30013"/>
        <dbReference type="ChEBI" id="CHEBI:30616"/>
        <dbReference type="ChEBI" id="CHEBI:61977"/>
        <dbReference type="ChEBI" id="CHEBI:456216"/>
        <dbReference type="EC" id="2.7.11.1"/>
    </reaction>
</comment>
<dbReference type="FunFam" id="3.30.200.20:FF:000168">
    <property type="entry name" value="L-type lectin-domain containing receptor kinase IX.1"/>
    <property type="match status" value="1"/>
</dbReference>
<feature type="domain" description="Protein kinase" evidence="22">
    <location>
        <begin position="300"/>
        <end position="574"/>
    </location>
</feature>
<keyword evidence="9 21" id="KW-0732">Signal</keyword>
<dbReference type="EMBL" id="CM009305">
    <property type="protein sequence ID" value="PNS98873.2"/>
    <property type="molecule type" value="Genomic_DNA"/>
</dbReference>
<comment type="catalytic activity">
    <reaction evidence="18">
        <text>L-seryl-[protein] + ATP = O-phospho-L-seryl-[protein] + ADP + H(+)</text>
        <dbReference type="Rhea" id="RHEA:17989"/>
        <dbReference type="Rhea" id="RHEA-COMP:9863"/>
        <dbReference type="Rhea" id="RHEA-COMP:11604"/>
        <dbReference type="ChEBI" id="CHEBI:15378"/>
        <dbReference type="ChEBI" id="CHEBI:29999"/>
        <dbReference type="ChEBI" id="CHEBI:30616"/>
        <dbReference type="ChEBI" id="CHEBI:83421"/>
        <dbReference type="ChEBI" id="CHEBI:456216"/>
        <dbReference type="EC" id="2.7.11.1"/>
    </reaction>
</comment>
<dbReference type="InParanoid" id="B9IFW8"/>
<dbReference type="CDD" id="cd06899">
    <property type="entry name" value="lectin_legume_LecRK_Arcelin_ConA"/>
    <property type="match status" value="1"/>
</dbReference>
<accession>B9IFW8</accession>
<dbReference type="GO" id="GO:0002229">
    <property type="term" value="P:defense response to oomycetes"/>
    <property type="evidence" value="ECO:0000318"/>
    <property type="project" value="GO_Central"/>
</dbReference>
<evidence type="ECO:0000256" key="20">
    <source>
        <dbReference type="SAM" id="Phobius"/>
    </source>
</evidence>
<keyword evidence="12" id="KW-0418">Kinase</keyword>
<evidence type="ECO:0000256" key="2">
    <source>
        <dbReference type="ARBA" id="ARBA00007606"/>
    </source>
</evidence>